<dbReference type="EMBL" id="KZ293742">
    <property type="protein sequence ID" value="PBK80654.1"/>
    <property type="molecule type" value="Genomic_DNA"/>
</dbReference>
<organism evidence="3 4">
    <name type="scientific">Armillaria gallica</name>
    <name type="common">Bulbous honey fungus</name>
    <name type="synonym">Armillaria bulbosa</name>
    <dbReference type="NCBI Taxonomy" id="47427"/>
    <lineage>
        <taxon>Eukaryota</taxon>
        <taxon>Fungi</taxon>
        <taxon>Dikarya</taxon>
        <taxon>Basidiomycota</taxon>
        <taxon>Agaricomycotina</taxon>
        <taxon>Agaricomycetes</taxon>
        <taxon>Agaricomycetidae</taxon>
        <taxon>Agaricales</taxon>
        <taxon>Marasmiineae</taxon>
        <taxon>Physalacriaceae</taxon>
        <taxon>Armillaria</taxon>
    </lineage>
</organism>
<keyword evidence="1" id="KW-0677">Repeat</keyword>
<proteinExistence type="predicted"/>
<dbReference type="InterPro" id="IPR056884">
    <property type="entry name" value="NPHP3-like_N"/>
</dbReference>
<evidence type="ECO:0000256" key="1">
    <source>
        <dbReference type="ARBA" id="ARBA00022737"/>
    </source>
</evidence>
<keyword evidence="4" id="KW-1185">Reference proteome</keyword>
<sequence length="266" mass="30037">MTEVIGTASSVTAIIGNIVTLIKYVKDVSNAPEEMTQISRELEYLRIYLTAIKELMALSPKDDPWLETLRRLLTPPDNAPDNVSDGLFKELTELLKELDKKLVIDPPQWKKVKKRLLWTLTKTSVEEDLKKIEHFKTLVMSAVQLDDVKLSHAIKVMVTDVKGTLDVFMQKTEQVQMRTEYAEIEKWLTAGYVDYKSIQEQILKEYTEGTGQQFLTSPVFLNWKDGSLATCLWCPGQPGAGKSVLASAIVEDLETLLQPELFSAVS</sequence>
<name>A0A2H3CH31_ARMGA</name>
<evidence type="ECO:0000313" key="3">
    <source>
        <dbReference type="EMBL" id="PBK80654.1"/>
    </source>
</evidence>
<dbReference type="Pfam" id="PF24883">
    <property type="entry name" value="NPHP3_N"/>
    <property type="match status" value="1"/>
</dbReference>
<reference evidence="4" key="1">
    <citation type="journal article" date="2017" name="Nat. Ecol. Evol.">
        <title>Genome expansion and lineage-specific genetic innovations in the forest pathogenic fungi Armillaria.</title>
        <authorList>
            <person name="Sipos G."/>
            <person name="Prasanna A.N."/>
            <person name="Walter M.C."/>
            <person name="O'Connor E."/>
            <person name="Balint B."/>
            <person name="Krizsan K."/>
            <person name="Kiss B."/>
            <person name="Hess J."/>
            <person name="Varga T."/>
            <person name="Slot J."/>
            <person name="Riley R."/>
            <person name="Boka B."/>
            <person name="Rigling D."/>
            <person name="Barry K."/>
            <person name="Lee J."/>
            <person name="Mihaltcheva S."/>
            <person name="LaButti K."/>
            <person name="Lipzen A."/>
            <person name="Waldron R."/>
            <person name="Moloney N.M."/>
            <person name="Sperisen C."/>
            <person name="Kredics L."/>
            <person name="Vagvoelgyi C."/>
            <person name="Patrignani A."/>
            <person name="Fitzpatrick D."/>
            <person name="Nagy I."/>
            <person name="Doyle S."/>
            <person name="Anderson J.B."/>
            <person name="Grigoriev I.V."/>
            <person name="Gueldener U."/>
            <person name="Muensterkoetter M."/>
            <person name="Nagy L.G."/>
        </authorList>
    </citation>
    <scope>NUCLEOTIDE SEQUENCE [LARGE SCALE GENOMIC DNA]</scope>
    <source>
        <strain evidence="4">Ar21-2</strain>
    </source>
</reference>
<dbReference type="Proteomes" id="UP000217790">
    <property type="component" value="Unassembled WGS sequence"/>
</dbReference>
<dbReference type="PANTHER" id="PTHR10039:SF15">
    <property type="entry name" value="NACHT DOMAIN-CONTAINING PROTEIN"/>
    <property type="match status" value="1"/>
</dbReference>
<dbReference type="PANTHER" id="PTHR10039">
    <property type="entry name" value="AMELOGENIN"/>
    <property type="match status" value="1"/>
</dbReference>
<dbReference type="OrthoDB" id="7464126at2759"/>
<accession>A0A2H3CH31</accession>
<gene>
    <name evidence="3" type="ORF">ARMGADRAFT_976966</name>
</gene>
<dbReference type="AlphaFoldDB" id="A0A2H3CH31"/>
<feature type="domain" description="Nephrocystin 3-like N-terminal" evidence="2">
    <location>
        <begin position="209"/>
        <end position="255"/>
    </location>
</feature>
<dbReference type="InParanoid" id="A0A2H3CH31"/>
<evidence type="ECO:0000313" key="4">
    <source>
        <dbReference type="Proteomes" id="UP000217790"/>
    </source>
</evidence>
<evidence type="ECO:0000259" key="2">
    <source>
        <dbReference type="Pfam" id="PF24883"/>
    </source>
</evidence>
<protein>
    <recommendedName>
        <fullName evidence="2">Nephrocystin 3-like N-terminal domain-containing protein</fullName>
    </recommendedName>
</protein>